<evidence type="ECO:0000313" key="3">
    <source>
        <dbReference type="EMBL" id="KWS04940.1"/>
    </source>
</evidence>
<protein>
    <submittedName>
        <fullName evidence="3">Cytochrome c family protein</fullName>
    </submittedName>
</protein>
<dbReference type="Proteomes" id="UP000023435">
    <property type="component" value="Unassembled WGS sequence"/>
</dbReference>
<comment type="caution">
    <text evidence="3">The sequence shown here is derived from an EMBL/GenBank/DDBJ whole genome shotgun (WGS) entry which is preliminary data.</text>
</comment>
<keyword evidence="4" id="KW-1185">Reference proteome</keyword>
<gene>
    <name evidence="3" type="ORF">AZ78_2490</name>
</gene>
<feature type="region of interest" description="Disordered" evidence="1">
    <location>
        <begin position="43"/>
        <end position="65"/>
    </location>
</feature>
<sequence length="463" mass="50433">MNHRYRLGPQRVSAFARPMIAPLAAATFVFALAACTDSHLKPEPHDSLSRADISQHASAATAPLPPLSSTIPLEISVPQSNPNLQDLQDDFDLFSWQSFIAVNWPGGSDGNPKPGSTFGANVPTVWENWKESRDIFLPGGATPPPWGQDPPPPDVCKGMGNGVLNLTQVGKTPNVLDESGEPFETGPLIDQNGQYVRFAIMANQDMFNTIVSDGLYSKAGQKKFGKAANFAQPAGSKNTGAIMIKSSWKVMGGKDQASRFHTIRALVYTNPDEHEGVQASCKLQTVGLVGLHIAHKTADEPQWVWSTFEHVDNVPVKGEPIDKPQYNFYNKDCSGDCEVNEPPARPWNPNNPHTPPSQIMREVALTASTKSLNARFQALLQQTFPGTVWANYELISTQWPTNAKNPTDPTGNPAPSFLANATLETYIQGKVPLASSSCMACHNNATMTNRQPSDFTYLLQRAQ</sequence>
<accession>A0A120AGQ4</accession>
<dbReference type="RefSeq" id="WP_235592214.1">
    <property type="nucleotide sequence ID" value="NZ_JAJA02000001.1"/>
</dbReference>
<reference evidence="3 4" key="1">
    <citation type="journal article" date="2014" name="Genome Announc.">
        <title>Draft Genome Sequence of Lysobacter capsici AZ78, a Bacterium Antagonistic to Plant-Pathogenic Oomycetes.</title>
        <authorList>
            <person name="Puopolo G."/>
            <person name="Sonego P."/>
            <person name="Engelen K."/>
            <person name="Pertot I."/>
        </authorList>
    </citation>
    <scope>NUCLEOTIDE SEQUENCE [LARGE SCALE GENOMIC DNA]</scope>
    <source>
        <strain evidence="3 4">AZ78</strain>
    </source>
</reference>
<dbReference type="EMBL" id="JAJA02000001">
    <property type="protein sequence ID" value="KWS04940.1"/>
    <property type="molecule type" value="Genomic_DNA"/>
</dbReference>
<evidence type="ECO:0000256" key="1">
    <source>
        <dbReference type="SAM" id="MobiDB-lite"/>
    </source>
</evidence>
<evidence type="ECO:0000256" key="2">
    <source>
        <dbReference type="SAM" id="SignalP"/>
    </source>
</evidence>
<organism evidence="3 4">
    <name type="scientific">Lysobacter capsici AZ78</name>
    <dbReference type="NCBI Taxonomy" id="1444315"/>
    <lineage>
        <taxon>Bacteria</taxon>
        <taxon>Pseudomonadati</taxon>
        <taxon>Pseudomonadota</taxon>
        <taxon>Gammaproteobacteria</taxon>
        <taxon>Lysobacterales</taxon>
        <taxon>Lysobacteraceae</taxon>
        <taxon>Lysobacter</taxon>
    </lineage>
</organism>
<feature type="signal peptide" evidence="2">
    <location>
        <begin position="1"/>
        <end position="33"/>
    </location>
</feature>
<proteinExistence type="predicted"/>
<dbReference type="AlphaFoldDB" id="A0A120AGQ4"/>
<evidence type="ECO:0000313" key="4">
    <source>
        <dbReference type="Proteomes" id="UP000023435"/>
    </source>
</evidence>
<dbReference type="PROSITE" id="PS51257">
    <property type="entry name" value="PROKAR_LIPOPROTEIN"/>
    <property type="match status" value="1"/>
</dbReference>
<name>A0A120AGQ4_9GAMM</name>
<feature type="chain" id="PRO_5007163646" evidence="2">
    <location>
        <begin position="34"/>
        <end position="463"/>
    </location>
</feature>
<keyword evidence="2" id="KW-0732">Signal</keyword>